<comment type="caution">
    <text evidence="1">The sequence shown here is derived from an EMBL/GenBank/DDBJ whole genome shotgun (WGS) entry which is preliminary data.</text>
</comment>
<proteinExistence type="predicted"/>
<dbReference type="Proteomes" id="UP000823641">
    <property type="component" value="Unassembled WGS sequence"/>
</dbReference>
<sequence length="588" mass="68044">MRKRFFTFILLIVNLFILRAQHIPQHISYTQIYDYIDELAADGFIQVNSVVRPYTRDFIAEKLLEAQAHTDKMSKRQKADLRFYLNDYAIERDTLPKTYVHWTDKKSFDLSLVQPAFHYTDSNFKCRIVPLLGMDIIANQKGAVVKRWYGADLQMDIVNHVSVYANLRDNSFNGSWFLSDKYFPTATDKMYGARLSQPLYLNNLPGCEYKEASYGGDYSDMRGGIVAYCKWGSIGLIKDNIIWGDSYNCSNILSGRAPSFPMITLNIKPVKWFELNYIHGWLVSNVLDSTNYYLENVGTDTEKKHYRPHNKFIAANMLTFTPIPKLDLSVGNAIIYAEQNVQPAYFIPIAFYKSIDHFLTKGTKTENQNSQLFINISSRNIPHLHLFASAFVDEIKFARFKPSNPQTNPISYKAGFNLTNWPLKNLSLVAEYTRSNIICYKHSIETLSWKSSSYILGHYLGDNAQEIFVSLRYRPIRSLYFDLSYTNAQKGNDYDYLRSNIIEIISQKTMQDIVWKQDLVSFDAIYEIFNNCYAKINISYNHARSSQPSSEPIEGEVRLTAQEYLDRYTPVFYQGKNITFTCGLNFGF</sequence>
<organism evidence="1 2">
    <name type="scientific">Candidatus Gallipaludibacter merdavium</name>
    <dbReference type="NCBI Taxonomy" id="2840839"/>
    <lineage>
        <taxon>Bacteria</taxon>
        <taxon>Pseudomonadati</taxon>
        <taxon>Bacteroidota</taxon>
        <taxon>Bacteroidia</taxon>
        <taxon>Bacteroidales</taxon>
        <taxon>Candidatus Gallipaludibacter</taxon>
    </lineage>
</organism>
<evidence type="ECO:0000313" key="1">
    <source>
        <dbReference type="EMBL" id="MBO8459554.1"/>
    </source>
</evidence>
<dbReference type="EMBL" id="JADIMG010000045">
    <property type="protein sequence ID" value="MBO8459554.1"/>
    <property type="molecule type" value="Genomic_DNA"/>
</dbReference>
<dbReference type="Pfam" id="PF14052">
    <property type="entry name" value="Caps_assemb_Wzi"/>
    <property type="match status" value="1"/>
</dbReference>
<reference evidence="1" key="1">
    <citation type="submission" date="2020-10" db="EMBL/GenBank/DDBJ databases">
        <authorList>
            <person name="Gilroy R."/>
        </authorList>
    </citation>
    <scope>NUCLEOTIDE SEQUENCE</scope>
    <source>
        <strain evidence="1">G3-3990</strain>
    </source>
</reference>
<reference evidence="1" key="2">
    <citation type="journal article" date="2021" name="PeerJ">
        <title>Extensive microbial diversity within the chicken gut microbiome revealed by metagenomics and culture.</title>
        <authorList>
            <person name="Gilroy R."/>
            <person name="Ravi A."/>
            <person name="Getino M."/>
            <person name="Pursley I."/>
            <person name="Horton D.L."/>
            <person name="Alikhan N.F."/>
            <person name="Baker D."/>
            <person name="Gharbi K."/>
            <person name="Hall N."/>
            <person name="Watson M."/>
            <person name="Adriaenssens E.M."/>
            <person name="Foster-Nyarko E."/>
            <person name="Jarju S."/>
            <person name="Secka A."/>
            <person name="Antonio M."/>
            <person name="Oren A."/>
            <person name="Chaudhuri R.R."/>
            <person name="La Ragione R."/>
            <person name="Hildebrand F."/>
            <person name="Pallen M.J."/>
        </authorList>
    </citation>
    <scope>NUCLEOTIDE SEQUENCE</scope>
    <source>
        <strain evidence="1">G3-3990</strain>
    </source>
</reference>
<evidence type="ECO:0008006" key="3">
    <source>
        <dbReference type="Google" id="ProtNLM"/>
    </source>
</evidence>
<dbReference type="InterPro" id="IPR026950">
    <property type="entry name" value="Caps_assemb_Wzi"/>
</dbReference>
<protein>
    <recommendedName>
        <fullName evidence="3">Capsule assembly Wzi family protein</fullName>
    </recommendedName>
</protein>
<evidence type="ECO:0000313" key="2">
    <source>
        <dbReference type="Proteomes" id="UP000823641"/>
    </source>
</evidence>
<dbReference type="Gene3D" id="2.40.160.130">
    <property type="entry name" value="Capsule assembly protein Wzi"/>
    <property type="match status" value="1"/>
</dbReference>
<accession>A0A9D9HSN9</accession>
<gene>
    <name evidence="1" type="ORF">IAA73_04375</name>
</gene>
<name>A0A9D9HSN9_9BACT</name>
<dbReference type="AlphaFoldDB" id="A0A9D9HSN9"/>
<dbReference type="InterPro" id="IPR038636">
    <property type="entry name" value="Wzi_sf"/>
</dbReference>